<dbReference type="Gene3D" id="3.30.530.20">
    <property type="match status" value="1"/>
</dbReference>
<dbReference type="AlphaFoldDB" id="W4L247"/>
<feature type="non-terminal residue" evidence="1">
    <location>
        <position position="96"/>
    </location>
</feature>
<comment type="caution">
    <text evidence="1">The sequence shown here is derived from an EMBL/GenBank/DDBJ whole genome shotgun (WGS) entry which is preliminary data.</text>
</comment>
<dbReference type="InterPro" id="IPR010419">
    <property type="entry name" value="CO_DH_gsu"/>
</dbReference>
<dbReference type="InterPro" id="IPR023393">
    <property type="entry name" value="START-like_dom_sf"/>
</dbReference>
<accession>W4L247</accession>
<dbReference type="SUPFAM" id="SSF55961">
    <property type="entry name" value="Bet v1-like"/>
    <property type="match status" value="1"/>
</dbReference>
<reference evidence="1 2" key="1">
    <citation type="journal article" date="2014" name="Nature">
        <title>An environmental bacterial taxon with a large and distinct metabolic repertoire.</title>
        <authorList>
            <person name="Wilson M.C."/>
            <person name="Mori T."/>
            <person name="Ruckert C."/>
            <person name="Uria A.R."/>
            <person name="Helf M.J."/>
            <person name="Takada K."/>
            <person name="Gernert C."/>
            <person name="Steffens U.A."/>
            <person name="Heycke N."/>
            <person name="Schmitt S."/>
            <person name="Rinke C."/>
            <person name="Helfrich E.J."/>
            <person name="Brachmann A.O."/>
            <person name="Gurgui C."/>
            <person name="Wakimoto T."/>
            <person name="Kracht M."/>
            <person name="Crusemann M."/>
            <person name="Hentschel U."/>
            <person name="Abe I."/>
            <person name="Matsunaga S."/>
            <person name="Kalinowski J."/>
            <person name="Takeyama H."/>
            <person name="Piel J."/>
        </authorList>
    </citation>
    <scope>NUCLEOTIDE SEQUENCE [LARGE SCALE GENOMIC DNA]</scope>
    <source>
        <strain evidence="2">TSY1</strain>
    </source>
</reference>
<protein>
    <recommendedName>
        <fullName evidence="3">Carbon monoxide dehydrogenase</fullName>
    </recommendedName>
</protein>
<proteinExistence type="predicted"/>
<organism evidence="1 2">
    <name type="scientific">Entotheonella factor</name>
    <dbReference type="NCBI Taxonomy" id="1429438"/>
    <lineage>
        <taxon>Bacteria</taxon>
        <taxon>Pseudomonadati</taxon>
        <taxon>Nitrospinota/Tectimicrobiota group</taxon>
        <taxon>Candidatus Tectimicrobiota</taxon>
        <taxon>Candidatus Entotheonellia</taxon>
        <taxon>Candidatus Entotheonellales</taxon>
        <taxon>Candidatus Entotheonellaceae</taxon>
        <taxon>Candidatus Entotheonella</taxon>
    </lineage>
</organism>
<evidence type="ECO:0008006" key="3">
    <source>
        <dbReference type="Google" id="ProtNLM"/>
    </source>
</evidence>
<sequence length="96" mass="10307">MKVNGSHTLKAPIDKVWEFLMDPDSIAKVLPGCKALAETRPDIFEGTLEIGIAAVKGSYSGSVQLLDKERPTSYRMIIDGNGKRGFVKGEASIGLA</sequence>
<name>W4L247_ENTF1</name>
<keyword evidence="2" id="KW-1185">Reference proteome</keyword>
<evidence type="ECO:0000313" key="2">
    <source>
        <dbReference type="Proteomes" id="UP000019141"/>
    </source>
</evidence>
<gene>
    <name evidence="1" type="ORF">ETSY1_45855</name>
</gene>
<evidence type="ECO:0000313" key="1">
    <source>
        <dbReference type="EMBL" id="ETW91974.1"/>
    </source>
</evidence>
<dbReference type="HOGENOM" id="CLU_2364400_0_0_7"/>
<dbReference type="Proteomes" id="UP000019141">
    <property type="component" value="Unassembled WGS sequence"/>
</dbReference>
<dbReference type="EMBL" id="AZHW01001773">
    <property type="protein sequence ID" value="ETW91974.1"/>
    <property type="molecule type" value="Genomic_DNA"/>
</dbReference>
<dbReference type="PANTHER" id="PTHR38588:SF1">
    <property type="entry name" value="BLL0334 PROTEIN"/>
    <property type="match status" value="1"/>
</dbReference>
<dbReference type="Pfam" id="PF06240">
    <property type="entry name" value="COXG"/>
    <property type="match status" value="1"/>
</dbReference>
<dbReference type="PANTHER" id="PTHR38588">
    <property type="entry name" value="BLL0334 PROTEIN"/>
    <property type="match status" value="1"/>
</dbReference>